<dbReference type="AlphaFoldDB" id="A0A2P8F394"/>
<organism evidence="2 3">
    <name type="scientific">Marinobacterium halophilum</name>
    <dbReference type="NCBI Taxonomy" id="267374"/>
    <lineage>
        <taxon>Bacteria</taxon>
        <taxon>Pseudomonadati</taxon>
        <taxon>Pseudomonadota</taxon>
        <taxon>Gammaproteobacteria</taxon>
        <taxon>Oceanospirillales</taxon>
        <taxon>Oceanospirillaceae</taxon>
        <taxon>Marinobacterium</taxon>
    </lineage>
</organism>
<dbReference type="Proteomes" id="UP000242133">
    <property type="component" value="Unassembled WGS sequence"/>
</dbReference>
<keyword evidence="1" id="KW-0472">Membrane</keyword>
<evidence type="ECO:0000313" key="2">
    <source>
        <dbReference type="EMBL" id="PSL16153.1"/>
    </source>
</evidence>
<accession>A0A2P8F394</accession>
<name>A0A2P8F394_9GAMM</name>
<dbReference type="RefSeq" id="WP_170069234.1">
    <property type="nucleotide sequence ID" value="NZ_PYGI01000002.1"/>
</dbReference>
<dbReference type="EMBL" id="PYGI01000002">
    <property type="protein sequence ID" value="PSL16153.1"/>
    <property type="molecule type" value="Genomic_DNA"/>
</dbReference>
<reference evidence="2 3" key="1">
    <citation type="submission" date="2018-03" db="EMBL/GenBank/DDBJ databases">
        <title>Genomic Encyclopedia of Archaeal and Bacterial Type Strains, Phase II (KMG-II): from individual species to whole genera.</title>
        <authorList>
            <person name="Goeker M."/>
        </authorList>
    </citation>
    <scope>NUCLEOTIDE SEQUENCE [LARGE SCALE GENOMIC DNA]</scope>
    <source>
        <strain evidence="2 3">DSM 17586</strain>
    </source>
</reference>
<evidence type="ECO:0000313" key="3">
    <source>
        <dbReference type="Proteomes" id="UP000242133"/>
    </source>
</evidence>
<comment type="caution">
    <text evidence="2">The sequence shown here is derived from an EMBL/GenBank/DDBJ whole genome shotgun (WGS) entry which is preliminary data.</text>
</comment>
<protein>
    <submittedName>
        <fullName evidence="2">Uncharacterized protein</fullName>
    </submittedName>
</protein>
<gene>
    <name evidence="2" type="ORF">CLV44_10276</name>
</gene>
<keyword evidence="1" id="KW-0812">Transmembrane</keyword>
<sequence>MAVLKRNLWTLFWIILVGGAVLLSIILSHRWQSIFASHETYHKNPNTAD</sequence>
<evidence type="ECO:0000256" key="1">
    <source>
        <dbReference type="SAM" id="Phobius"/>
    </source>
</evidence>
<feature type="transmembrane region" description="Helical" evidence="1">
    <location>
        <begin position="6"/>
        <end position="27"/>
    </location>
</feature>
<proteinExistence type="predicted"/>
<keyword evidence="3" id="KW-1185">Reference proteome</keyword>
<keyword evidence="1" id="KW-1133">Transmembrane helix</keyword>